<proteinExistence type="predicted"/>
<keyword evidence="1" id="KW-0812">Transmembrane</keyword>
<accession>A0A1H4JTK0</accession>
<keyword evidence="1" id="KW-1133">Transmembrane helix</keyword>
<keyword evidence="3" id="KW-1185">Reference proteome</keyword>
<dbReference type="STRING" id="640635.SAMN04489806_0856"/>
<organism evidence="2 3">
    <name type="scientific">Paramicrobacterium humi</name>
    <dbReference type="NCBI Taxonomy" id="640635"/>
    <lineage>
        <taxon>Bacteria</taxon>
        <taxon>Bacillati</taxon>
        <taxon>Actinomycetota</taxon>
        <taxon>Actinomycetes</taxon>
        <taxon>Micrococcales</taxon>
        <taxon>Microbacteriaceae</taxon>
        <taxon>Paramicrobacterium</taxon>
    </lineage>
</organism>
<dbReference type="Proteomes" id="UP000199183">
    <property type="component" value="Unassembled WGS sequence"/>
</dbReference>
<evidence type="ECO:0000313" key="2">
    <source>
        <dbReference type="EMBL" id="SEB49601.1"/>
    </source>
</evidence>
<protein>
    <submittedName>
        <fullName evidence="2">Uncharacterized protein</fullName>
    </submittedName>
</protein>
<evidence type="ECO:0000313" key="3">
    <source>
        <dbReference type="Proteomes" id="UP000199183"/>
    </source>
</evidence>
<dbReference type="EMBL" id="FNRY01000001">
    <property type="protein sequence ID" value="SEB49601.1"/>
    <property type="molecule type" value="Genomic_DNA"/>
</dbReference>
<dbReference type="OrthoDB" id="5044126at2"/>
<gene>
    <name evidence="2" type="ORF">SAMN04489806_0856</name>
</gene>
<reference evidence="2 3" key="1">
    <citation type="submission" date="2016-10" db="EMBL/GenBank/DDBJ databases">
        <authorList>
            <person name="de Groot N.N."/>
        </authorList>
    </citation>
    <scope>NUCLEOTIDE SEQUENCE [LARGE SCALE GENOMIC DNA]</scope>
    <source>
        <strain evidence="2 3">DSM 21799</strain>
    </source>
</reference>
<evidence type="ECO:0000256" key="1">
    <source>
        <dbReference type="SAM" id="Phobius"/>
    </source>
</evidence>
<dbReference type="AlphaFoldDB" id="A0A1H4JTK0"/>
<sequence length="470" mass="50664">MADLRTPNGHHMAYLTGNPTELGNEVSRMKNVASTIDKLTEMLGNIHSSSSSQSQKIDELRDAAGEARDALAKARKLYNNTGWALGEYQQQLQTSQTDAKAATDGATAIVGSVTTAENNAASAKNAQTQAVDAPLPTDDGQREAHMRDIERKSNAVTSANSTRDRLQGELHDYKVKWDKAKGDLDTAAETARGRIQGVADNNPAKDSWWDNFAGFLEGLQNILGWIALAITIVALFATGPLALVLFAVATAITAVTLIINATLAVTGKKGWGDAILSAVSLIPFGKFFGKGLTLVTRFKNVGAGFVKNIRFVSKVTNALKARKLYTETLKKVTLSNSGKIRPHHVNVLNSTIERGTNASRARDVWNTMKHGGWLFETRQAAIVQELSPHIRAHAAPINAAQQVIKSEGSVATGVEYAVKRANTIEGKIEQVHGWMTSDPAPTNTDLKERLVDPGYKVDAVATDNPYASTR</sequence>
<name>A0A1H4JTK0_9MICO</name>
<keyword evidence="1" id="KW-0472">Membrane</keyword>
<feature type="transmembrane region" description="Helical" evidence="1">
    <location>
        <begin position="218"/>
        <end position="237"/>
    </location>
</feature>
<feature type="transmembrane region" description="Helical" evidence="1">
    <location>
        <begin position="243"/>
        <end position="265"/>
    </location>
</feature>
<dbReference type="RefSeq" id="WP_091180318.1">
    <property type="nucleotide sequence ID" value="NZ_FNRY01000001.1"/>
</dbReference>